<evidence type="ECO:0000313" key="10">
    <source>
        <dbReference type="Proteomes" id="UP000801492"/>
    </source>
</evidence>
<dbReference type="InterPro" id="IPR001360">
    <property type="entry name" value="Glyco_hydro_1"/>
</dbReference>
<evidence type="ECO:0000256" key="1">
    <source>
        <dbReference type="ARBA" id="ARBA00010838"/>
    </source>
</evidence>
<evidence type="ECO:0000256" key="6">
    <source>
        <dbReference type="RuleBase" id="RU003690"/>
    </source>
</evidence>
<dbReference type="Pfam" id="PF00232">
    <property type="entry name" value="Glyco_hydro_1"/>
    <property type="match status" value="1"/>
</dbReference>
<feature type="non-terminal residue" evidence="9">
    <location>
        <position position="486"/>
    </location>
</feature>
<comment type="subunit">
    <text evidence="2">Homodimer.</text>
</comment>
<protein>
    <recommendedName>
        <fullName evidence="11">Lactase</fullName>
    </recommendedName>
</protein>
<keyword evidence="8" id="KW-0812">Transmembrane</keyword>
<dbReference type="InterPro" id="IPR033132">
    <property type="entry name" value="GH_1_N_CS"/>
</dbReference>
<comment type="caution">
    <text evidence="9">The sequence shown here is derived from an EMBL/GenBank/DDBJ whole genome shotgun (WGS) entry which is preliminary data.</text>
</comment>
<evidence type="ECO:0000256" key="7">
    <source>
        <dbReference type="SAM" id="MobiDB-lite"/>
    </source>
</evidence>
<proteinExistence type="inferred from homology"/>
<evidence type="ECO:0000256" key="4">
    <source>
        <dbReference type="ARBA" id="ARBA00023180"/>
    </source>
</evidence>
<gene>
    <name evidence="9" type="ORF">ILUMI_19909</name>
</gene>
<feature type="region of interest" description="Disordered" evidence="7">
    <location>
        <begin position="371"/>
        <end position="393"/>
    </location>
</feature>
<dbReference type="InterPro" id="IPR017853">
    <property type="entry name" value="GH"/>
</dbReference>
<dbReference type="FunFam" id="3.20.20.80:FF:000013">
    <property type="entry name" value="lactase-phlorizin hydrolase"/>
    <property type="match status" value="1"/>
</dbReference>
<dbReference type="GO" id="GO:0008422">
    <property type="term" value="F:beta-glucosidase activity"/>
    <property type="evidence" value="ECO:0007669"/>
    <property type="project" value="TreeGrafter"/>
</dbReference>
<evidence type="ECO:0000256" key="3">
    <source>
        <dbReference type="ARBA" id="ARBA00022801"/>
    </source>
</evidence>
<feature type="compositionally biased region" description="Polar residues" evidence="7">
    <location>
        <begin position="383"/>
        <end position="393"/>
    </location>
</feature>
<keyword evidence="8" id="KW-0472">Membrane</keyword>
<comment type="similarity">
    <text evidence="1 6">Belongs to the glycosyl hydrolase 1 family.</text>
</comment>
<evidence type="ECO:0000256" key="8">
    <source>
        <dbReference type="SAM" id="Phobius"/>
    </source>
</evidence>
<dbReference type="PANTHER" id="PTHR10353">
    <property type="entry name" value="GLYCOSYL HYDROLASE"/>
    <property type="match status" value="1"/>
</dbReference>
<accession>A0A8K0CID7</accession>
<reference evidence="9" key="1">
    <citation type="submission" date="2019-08" db="EMBL/GenBank/DDBJ databases">
        <title>The genome of the North American firefly Photinus pyralis.</title>
        <authorList>
            <consortium name="Photinus pyralis genome working group"/>
            <person name="Fallon T.R."/>
            <person name="Sander Lower S.E."/>
            <person name="Weng J.-K."/>
        </authorList>
    </citation>
    <scope>NUCLEOTIDE SEQUENCE</scope>
    <source>
        <strain evidence="9">TRF0915ILg1</strain>
        <tissue evidence="9">Whole body</tissue>
    </source>
</reference>
<feature type="non-terminal residue" evidence="9">
    <location>
        <position position="1"/>
    </location>
</feature>
<organism evidence="9 10">
    <name type="scientific">Ignelater luminosus</name>
    <name type="common">Cucubano</name>
    <name type="synonym">Pyrophorus luminosus</name>
    <dbReference type="NCBI Taxonomy" id="2038154"/>
    <lineage>
        <taxon>Eukaryota</taxon>
        <taxon>Metazoa</taxon>
        <taxon>Ecdysozoa</taxon>
        <taxon>Arthropoda</taxon>
        <taxon>Hexapoda</taxon>
        <taxon>Insecta</taxon>
        <taxon>Pterygota</taxon>
        <taxon>Neoptera</taxon>
        <taxon>Endopterygota</taxon>
        <taxon>Coleoptera</taxon>
        <taxon>Polyphaga</taxon>
        <taxon>Elateriformia</taxon>
        <taxon>Elateroidea</taxon>
        <taxon>Elateridae</taxon>
        <taxon>Agrypninae</taxon>
        <taxon>Pyrophorini</taxon>
        <taxon>Ignelater</taxon>
    </lineage>
</organism>
<dbReference type="PROSITE" id="PS00653">
    <property type="entry name" value="GLYCOSYL_HYDROL_F1_2"/>
    <property type="match status" value="1"/>
</dbReference>
<keyword evidence="5" id="KW-0326">Glycosidase</keyword>
<dbReference type="PRINTS" id="PR00131">
    <property type="entry name" value="GLHYDRLASE1"/>
</dbReference>
<keyword evidence="10" id="KW-1185">Reference proteome</keyword>
<feature type="transmembrane region" description="Helical" evidence="8">
    <location>
        <begin position="42"/>
        <end position="59"/>
    </location>
</feature>
<evidence type="ECO:0000313" key="9">
    <source>
        <dbReference type="EMBL" id="KAF2886266.1"/>
    </source>
</evidence>
<keyword evidence="8" id="KW-1133">Transmembrane helix</keyword>
<dbReference type="PANTHER" id="PTHR10353:SF36">
    <property type="entry name" value="LP05116P"/>
    <property type="match status" value="1"/>
</dbReference>
<dbReference type="Proteomes" id="UP000801492">
    <property type="component" value="Unassembled WGS sequence"/>
</dbReference>
<evidence type="ECO:0008006" key="11">
    <source>
        <dbReference type="Google" id="ProtNLM"/>
    </source>
</evidence>
<dbReference type="GO" id="GO:0005975">
    <property type="term" value="P:carbohydrate metabolic process"/>
    <property type="evidence" value="ECO:0007669"/>
    <property type="project" value="InterPro"/>
</dbReference>
<sequence>HKKSKSTVTQIDKIRVSSELKRIRTELKRLTSLFQKTWKMELYRLLLFISCILSSYGRLNPNRFPDDFFFGTATASYQIEGAWNLSDNFFIIFIITYKYGSNGDIACDSYHKYEEDVALIKNMGVQFYRFSLSWSRILPTGFDYKINPDGIRYYNDLINLLIKNDIVPLVTLFHWDTPQPLEDLGGFANELMAEWFEDYARVVFENFGDRVRHWLTFNEPRQICLEGYGGDGKAPGYESSGIGDYLCAHNLIRAHARAYHLYDQEFRPLQNGNISITLDAVWSEPITNSTFDKEAAERVLEFQFAWFADPIFSPNGDYPDVMKKLVAERSQKEGFRRSRLPEFTGKEVEYIKGTSDFFGLNHYTTVVTKDAPDTPIGGKPSSLKDSQTVYSQDPSWPSGTSSWLKVIPWGFTRILVWIKNRYGDIPIHITENGFSDHGEIDDQGRINYYKLYLSALLDAIYDHKVNVKMYTAWSLLDNFEWRDGYV</sequence>
<evidence type="ECO:0000256" key="2">
    <source>
        <dbReference type="ARBA" id="ARBA00011738"/>
    </source>
</evidence>
<dbReference type="SUPFAM" id="SSF51445">
    <property type="entry name" value="(Trans)glycosidases"/>
    <property type="match status" value="1"/>
</dbReference>
<dbReference type="Gene3D" id="3.20.20.80">
    <property type="entry name" value="Glycosidases"/>
    <property type="match status" value="1"/>
</dbReference>
<dbReference type="OrthoDB" id="65569at2759"/>
<evidence type="ECO:0000256" key="5">
    <source>
        <dbReference type="ARBA" id="ARBA00023295"/>
    </source>
</evidence>
<name>A0A8K0CID7_IGNLU</name>
<keyword evidence="3" id="KW-0378">Hydrolase</keyword>
<keyword evidence="4" id="KW-0325">Glycoprotein</keyword>
<dbReference type="EMBL" id="VTPC01088196">
    <property type="protein sequence ID" value="KAF2886266.1"/>
    <property type="molecule type" value="Genomic_DNA"/>
</dbReference>
<dbReference type="AlphaFoldDB" id="A0A8K0CID7"/>